<organism evidence="8 9">
    <name type="scientific">Enhygromyxa salina</name>
    <dbReference type="NCBI Taxonomy" id="215803"/>
    <lineage>
        <taxon>Bacteria</taxon>
        <taxon>Pseudomonadati</taxon>
        <taxon>Myxococcota</taxon>
        <taxon>Polyangia</taxon>
        <taxon>Nannocystales</taxon>
        <taxon>Nannocystaceae</taxon>
        <taxon>Enhygromyxa</taxon>
    </lineage>
</organism>
<protein>
    <recommendedName>
        <fullName evidence="6">Aminotransferase</fullName>
        <ecNumber evidence="6">2.6.1.-</ecNumber>
    </recommendedName>
</protein>
<evidence type="ECO:0000256" key="1">
    <source>
        <dbReference type="ARBA" id="ARBA00001933"/>
    </source>
</evidence>
<evidence type="ECO:0000256" key="3">
    <source>
        <dbReference type="ARBA" id="ARBA00022576"/>
    </source>
</evidence>
<sequence length="406" mass="42431">MTSQPSHPLNSNAVARSIKPSATLAISARAGELRAAGRKIFNFSAGQPDFAPPAAVAAAVTKRLVNAPVGYAPVPGLPQLREAVAAELAAYHGVEISAAQVIVSCGAKHSLANLFMATLDPGDEVVFCAPYWVSYPEMVQLGGGTAKIVSCPRAQNFKLTPAQLREAVGPKTKYLLLNSPSNPTGVAYSAAELRALAQVLADHAPQTWILTDDIYRKLTYGEPHASVVRAVRGIPGIEDQIVIVDGVSKSHAMTGWRIGFLVVPEPIADAVTAIQGQMTSGASTPAQWAAIAAVTDATANAEVEVMCSRFAERRLAMIAGLRAAGAELVEPDGAFYVFPDFSRMCGEGARFADDLALATFLLEDKGVATVPGSAFGAPGHLRLSFACSREDIEAGLEALGAALRQG</sequence>
<reference evidence="8 9" key="1">
    <citation type="submission" date="2014-12" db="EMBL/GenBank/DDBJ databases">
        <title>Genome assembly of Enhygromyxa salina DSM 15201.</title>
        <authorList>
            <person name="Sharma G."/>
            <person name="Subramanian S."/>
        </authorList>
    </citation>
    <scope>NUCLEOTIDE SEQUENCE [LARGE SCALE GENOMIC DNA]</scope>
    <source>
        <strain evidence="8 9">DSM 15201</strain>
    </source>
</reference>
<dbReference type="Gene3D" id="3.40.640.10">
    <property type="entry name" value="Type I PLP-dependent aspartate aminotransferase-like (Major domain)"/>
    <property type="match status" value="1"/>
</dbReference>
<dbReference type="InterPro" id="IPR004839">
    <property type="entry name" value="Aminotransferase_I/II_large"/>
</dbReference>
<evidence type="ECO:0000256" key="2">
    <source>
        <dbReference type="ARBA" id="ARBA00007441"/>
    </source>
</evidence>
<dbReference type="Gene3D" id="3.90.1150.10">
    <property type="entry name" value="Aspartate Aminotransferase, domain 1"/>
    <property type="match status" value="1"/>
</dbReference>
<comment type="cofactor">
    <cofactor evidence="1 6">
        <name>pyridoxal 5'-phosphate</name>
        <dbReference type="ChEBI" id="CHEBI:597326"/>
    </cofactor>
</comment>
<dbReference type="PROSITE" id="PS00105">
    <property type="entry name" value="AA_TRANSFER_CLASS_1"/>
    <property type="match status" value="1"/>
</dbReference>
<dbReference type="GO" id="GO:0008483">
    <property type="term" value="F:transaminase activity"/>
    <property type="evidence" value="ECO:0007669"/>
    <property type="project" value="UniProtKB-KW"/>
</dbReference>
<dbReference type="InterPro" id="IPR004838">
    <property type="entry name" value="NHTrfase_class1_PyrdxlP-BS"/>
</dbReference>
<dbReference type="InterPro" id="IPR015424">
    <property type="entry name" value="PyrdxlP-dep_Trfase"/>
</dbReference>
<comment type="similarity">
    <text evidence="2 6">Belongs to the class-I pyridoxal-phosphate-dependent aminotransferase family.</text>
</comment>
<gene>
    <name evidence="8" type="ORF">DB30_00619</name>
</gene>
<keyword evidence="5" id="KW-0663">Pyridoxal phosphate</keyword>
<accession>A0A0C2CYV7</accession>
<dbReference type="RefSeq" id="WP_052556509.1">
    <property type="nucleotide sequence ID" value="NZ_JMCC02000109.1"/>
</dbReference>
<dbReference type="FunFam" id="3.40.640.10:FF:000033">
    <property type="entry name" value="Aspartate aminotransferase"/>
    <property type="match status" value="1"/>
</dbReference>
<evidence type="ECO:0000256" key="6">
    <source>
        <dbReference type="RuleBase" id="RU000481"/>
    </source>
</evidence>
<keyword evidence="3 6" id="KW-0032">Aminotransferase</keyword>
<name>A0A0C2CYV7_9BACT</name>
<evidence type="ECO:0000313" key="8">
    <source>
        <dbReference type="EMBL" id="KIG13047.1"/>
    </source>
</evidence>
<dbReference type="Pfam" id="PF00155">
    <property type="entry name" value="Aminotran_1_2"/>
    <property type="match status" value="1"/>
</dbReference>
<dbReference type="InterPro" id="IPR050596">
    <property type="entry name" value="AspAT/PAT-like"/>
</dbReference>
<evidence type="ECO:0000259" key="7">
    <source>
        <dbReference type="Pfam" id="PF00155"/>
    </source>
</evidence>
<proteinExistence type="inferred from homology"/>
<dbReference type="EMBL" id="JMCC02000109">
    <property type="protein sequence ID" value="KIG13047.1"/>
    <property type="molecule type" value="Genomic_DNA"/>
</dbReference>
<dbReference type="InterPro" id="IPR015422">
    <property type="entry name" value="PyrdxlP-dep_Trfase_small"/>
</dbReference>
<dbReference type="PANTHER" id="PTHR46383">
    <property type="entry name" value="ASPARTATE AMINOTRANSFERASE"/>
    <property type="match status" value="1"/>
</dbReference>
<dbReference type="CDD" id="cd00609">
    <property type="entry name" value="AAT_like"/>
    <property type="match status" value="1"/>
</dbReference>
<keyword evidence="4 6" id="KW-0808">Transferase</keyword>
<dbReference type="GO" id="GO:0006520">
    <property type="term" value="P:amino acid metabolic process"/>
    <property type="evidence" value="ECO:0007669"/>
    <property type="project" value="InterPro"/>
</dbReference>
<feature type="domain" description="Aminotransferase class I/classII large" evidence="7">
    <location>
        <begin position="39"/>
        <end position="399"/>
    </location>
</feature>
<dbReference type="PANTHER" id="PTHR46383:SF1">
    <property type="entry name" value="ASPARTATE AMINOTRANSFERASE"/>
    <property type="match status" value="1"/>
</dbReference>
<dbReference type="SUPFAM" id="SSF53383">
    <property type="entry name" value="PLP-dependent transferases"/>
    <property type="match status" value="1"/>
</dbReference>
<evidence type="ECO:0000256" key="4">
    <source>
        <dbReference type="ARBA" id="ARBA00022679"/>
    </source>
</evidence>
<dbReference type="InterPro" id="IPR015421">
    <property type="entry name" value="PyrdxlP-dep_Trfase_major"/>
</dbReference>
<dbReference type="GO" id="GO:0030170">
    <property type="term" value="F:pyridoxal phosphate binding"/>
    <property type="evidence" value="ECO:0007669"/>
    <property type="project" value="InterPro"/>
</dbReference>
<dbReference type="AlphaFoldDB" id="A0A0C2CYV7"/>
<evidence type="ECO:0000313" key="9">
    <source>
        <dbReference type="Proteomes" id="UP000031599"/>
    </source>
</evidence>
<dbReference type="EC" id="2.6.1.-" evidence="6"/>
<evidence type="ECO:0000256" key="5">
    <source>
        <dbReference type="ARBA" id="ARBA00022898"/>
    </source>
</evidence>
<comment type="caution">
    <text evidence="8">The sequence shown here is derived from an EMBL/GenBank/DDBJ whole genome shotgun (WGS) entry which is preliminary data.</text>
</comment>
<dbReference type="Proteomes" id="UP000031599">
    <property type="component" value="Unassembled WGS sequence"/>
</dbReference>